<evidence type="ECO:0000256" key="1">
    <source>
        <dbReference type="ARBA" id="ARBA00001936"/>
    </source>
</evidence>
<dbReference type="PaxDb" id="3055-EDP06071"/>
<dbReference type="Gene3D" id="1.20.120.1760">
    <property type="match status" value="1"/>
</dbReference>
<organism evidence="15 16">
    <name type="scientific">Chlamydomonas reinhardtii</name>
    <name type="common">Chlamydomonas smithii</name>
    <dbReference type="NCBI Taxonomy" id="3055"/>
    <lineage>
        <taxon>Eukaryota</taxon>
        <taxon>Viridiplantae</taxon>
        <taxon>Chlorophyta</taxon>
        <taxon>core chlorophytes</taxon>
        <taxon>Chlorophyceae</taxon>
        <taxon>CS clade</taxon>
        <taxon>Chlamydomonadales</taxon>
        <taxon>Chlamydomonadaceae</taxon>
        <taxon>Chlamydomonas</taxon>
    </lineage>
</organism>
<keyword evidence="10" id="KW-0594">Phospholipid biosynthesis</keyword>
<dbReference type="InterPro" id="IPR004570">
    <property type="entry name" value="Phosphatidylglycerol_P_synth"/>
</dbReference>
<dbReference type="AlphaFoldDB" id="A0A2K3DWI4"/>
<keyword evidence="5 12" id="KW-0808">Transferase</keyword>
<keyword evidence="4" id="KW-0444">Lipid biosynthesis</keyword>
<evidence type="ECO:0000256" key="11">
    <source>
        <dbReference type="ARBA" id="ARBA00023264"/>
    </source>
</evidence>
<evidence type="ECO:0000256" key="14">
    <source>
        <dbReference type="SAM" id="Phobius"/>
    </source>
</evidence>
<comment type="similarity">
    <text evidence="3 12">Belongs to the CDP-alcohol phosphatidyltransferase class-I family.</text>
</comment>
<accession>A0A2K3DWI4</accession>
<evidence type="ECO:0000256" key="13">
    <source>
        <dbReference type="SAM" id="MobiDB-lite"/>
    </source>
</evidence>
<keyword evidence="9 14" id="KW-0472">Membrane</keyword>
<dbReference type="GO" id="GO:0006655">
    <property type="term" value="P:phosphatidylglycerol biosynthetic process"/>
    <property type="evidence" value="ECO:0007669"/>
    <property type="project" value="UniProtKB-ARBA"/>
</dbReference>
<dbReference type="Proteomes" id="UP000006906">
    <property type="component" value="Chromosome 3"/>
</dbReference>
<dbReference type="FunCoup" id="A0A2K3DWI4">
    <property type="interactions" value="146"/>
</dbReference>
<keyword evidence="7 14" id="KW-1133">Transmembrane helix</keyword>
<evidence type="ECO:0000256" key="12">
    <source>
        <dbReference type="RuleBase" id="RU003750"/>
    </source>
</evidence>
<evidence type="ECO:0000256" key="2">
    <source>
        <dbReference type="ARBA" id="ARBA00004141"/>
    </source>
</evidence>
<dbReference type="GO" id="GO:0005737">
    <property type="term" value="C:cytoplasm"/>
    <property type="evidence" value="ECO:0007669"/>
    <property type="project" value="UniProtKB-ARBA"/>
</dbReference>
<dbReference type="InParanoid" id="A0A2K3DWI4"/>
<comment type="subcellular location">
    <subcellularLocation>
        <location evidence="2">Membrane</location>
        <topology evidence="2">Multi-pass membrane protein</topology>
    </subcellularLocation>
</comment>
<comment type="cofactor">
    <cofactor evidence="1">
        <name>Mn(2+)</name>
        <dbReference type="ChEBI" id="CHEBI:29035"/>
    </cofactor>
</comment>
<evidence type="ECO:0000256" key="6">
    <source>
        <dbReference type="ARBA" id="ARBA00022692"/>
    </source>
</evidence>
<keyword evidence="6 14" id="KW-0812">Transmembrane</keyword>
<keyword evidence="11" id="KW-1208">Phospholipid metabolism</keyword>
<dbReference type="STRING" id="3055.A0A2K3DWI4"/>
<dbReference type="GO" id="GO:0046474">
    <property type="term" value="P:glycerophospholipid biosynthetic process"/>
    <property type="evidence" value="ECO:0000318"/>
    <property type="project" value="GO_Central"/>
</dbReference>
<dbReference type="GO" id="GO:0030145">
    <property type="term" value="F:manganese ion binding"/>
    <property type="evidence" value="ECO:0007669"/>
    <property type="project" value="UniProtKB-ARBA"/>
</dbReference>
<evidence type="ECO:0000256" key="8">
    <source>
        <dbReference type="ARBA" id="ARBA00023098"/>
    </source>
</evidence>
<proteinExistence type="inferred from homology"/>
<evidence type="ECO:0000256" key="7">
    <source>
        <dbReference type="ARBA" id="ARBA00022989"/>
    </source>
</evidence>
<evidence type="ECO:0000256" key="9">
    <source>
        <dbReference type="ARBA" id="ARBA00023136"/>
    </source>
</evidence>
<evidence type="ECO:0000256" key="3">
    <source>
        <dbReference type="ARBA" id="ARBA00010441"/>
    </source>
</evidence>
<dbReference type="ExpressionAtlas" id="A0A2K3DWI4">
    <property type="expression patterns" value="baseline"/>
</dbReference>
<name>A0A2K3DWI4_CHLRE</name>
<keyword evidence="8" id="KW-0443">Lipid metabolism</keyword>
<dbReference type="PANTHER" id="PTHR14269:SF62">
    <property type="entry name" value="CDP-DIACYLGLYCEROL--GLYCEROL-3-PHOSPHATE 3-PHOSPHATIDYLTRANSFERASE 1, CHLOROPLASTIC"/>
    <property type="match status" value="1"/>
</dbReference>
<keyword evidence="16" id="KW-1185">Reference proteome</keyword>
<dbReference type="InterPro" id="IPR050324">
    <property type="entry name" value="CDP-alcohol_PTase-I"/>
</dbReference>
<dbReference type="KEGG" id="cre:CHLRE_03g162601v5"/>
<dbReference type="GO" id="GO:0016020">
    <property type="term" value="C:membrane"/>
    <property type="evidence" value="ECO:0007669"/>
    <property type="project" value="UniProtKB-SubCell"/>
</dbReference>
<dbReference type="RefSeq" id="XP_042925857.1">
    <property type="nucleotide sequence ID" value="XM_043060728.1"/>
</dbReference>
<dbReference type="GO" id="GO:0045995">
    <property type="term" value="P:regulation of embryonic development"/>
    <property type="evidence" value="ECO:0007669"/>
    <property type="project" value="UniProtKB-ARBA"/>
</dbReference>
<feature type="transmembrane region" description="Helical" evidence="14">
    <location>
        <begin position="276"/>
        <end position="300"/>
    </location>
</feature>
<protein>
    <recommendedName>
        <fullName evidence="17">CDP-diacylglycerol--glycerol-3-phosphate 3-phosphatidyltransferase</fullName>
    </recommendedName>
</protein>
<dbReference type="Gramene" id="PNW84889">
    <property type="protein sequence ID" value="PNW84889"/>
    <property type="gene ID" value="CHLRE_03g162601v5"/>
</dbReference>
<dbReference type="NCBIfam" id="TIGR00560">
    <property type="entry name" value="pgsA"/>
    <property type="match status" value="1"/>
</dbReference>
<sequence length="310" mass="32089">MAMLGKVCSRLCVSTGPTQAATRALLNVHHASAGASYAHGLTASPQWQVALARRISCCSSSANGHASAPEPNRPSQQGETSSVTEDRASSSNGASSSGSAGSSKSNGDGVVITVPTMLTLGRVAAIPVLIAAWYWQSPHSALVTTAVFAAASLTDWLDGYLARKMNSYSAFGAFLDPVADKLMVAACLILLCTRPLAAGPAWLAGNDWLLPVCTLAIIGREITMSALREWAATAGPEARQAVAVNAWGKWKTASQMASLTLLLLVKDGGSGAAAEAAAVAGAALLLVASWLTVQSLAIYMRGLWRFMARM</sequence>
<evidence type="ECO:0000256" key="5">
    <source>
        <dbReference type="ARBA" id="ARBA00022679"/>
    </source>
</evidence>
<feature type="compositionally biased region" description="Low complexity" evidence="13">
    <location>
        <begin position="89"/>
        <end position="106"/>
    </location>
</feature>
<reference evidence="15 16" key="1">
    <citation type="journal article" date="2007" name="Science">
        <title>The Chlamydomonas genome reveals the evolution of key animal and plant functions.</title>
        <authorList>
            <person name="Merchant S.S."/>
            <person name="Prochnik S.E."/>
            <person name="Vallon O."/>
            <person name="Harris E.H."/>
            <person name="Karpowicz S.J."/>
            <person name="Witman G.B."/>
            <person name="Terry A."/>
            <person name="Salamov A."/>
            <person name="Fritz-Laylin L.K."/>
            <person name="Marechal-Drouard L."/>
            <person name="Marshall W.F."/>
            <person name="Qu L.H."/>
            <person name="Nelson D.R."/>
            <person name="Sanderfoot A.A."/>
            <person name="Spalding M.H."/>
            <person name="Kapitonov V.V."/>
            <person name="Ren Q."/>
            <person name="Ferris P."/>
            <person name="Lindquist E."/>
            <person name="Shapiro H."/>
            <person name="Lucas S.M."/>
            <person name="Grimwood J."/>
            <person name="Schmutz J."/>
            <person name="Cardol P."/>
            <person name="Cerutti H."/>
            <person name="Chanfreau G."/>
            <person name="Chen C.L."/>
            <person name="Cognat V."/>
            <person name="Croft M.T."/>
            <person name="Dent R."/>
            <person name="Dutcher S."/>
            <person name="Fernandez E."/>
            <person name="Fukuzawa H."/>
            <person name="Gonzalez-Ballester D."/>
            <person name="Gonzalez-Halphen D."/>
            <person name="Hallmann A."/>
            <person name="Hanikenne M."/>
            <person name="Hippler M."/>
            <person name="Inwood W."/>
            <person name="Jabbari K."/>
            <person name="Kalanon M."/>
            <person name="Kuras R."/>
            <person name="Lefebvre P.A."/>
            <person name="Lemaire S.D."/>
            <person name="Lobanov A.V."/>
            <person name="Lohr M."/>
            <person name="Manuell A."/>
            <person name="Meier I."/>
            <person name="Mets L."/>
            <person name="Mittag M."/>
            <person name="Mittelmeier T."/>
            <person name="Moroney J.V."/>
            <person name="Moseley J."/>
            <person name="Napoli C."/>
            <person name="Nedelcu A.M."/>
            <person name="Niyogi K."/>
            <person name="Novoselov S.V."/>
            <person name="Paulsen I.T."/>
            <person name="Pazour G."/>
            <person name="Purton S."/>
            <person name="Ral J.P."/>
            <person name="Riano-Pachon D.M."/>
            <person name="Riekhof W."/>
            <person name="Rymarquis L."/>
            <person name="Schroda M."/>
            <person name="Stern D."/>
            <person name="Umen J."/>
            <person name="Willows R."/>
            <person name="Wilson N."/>
            <person name="Zimmer S.L."/>
            <person name="Allmer J."/>
            <person name="Balk J."/>
            <person name="Bisova K."/>
            <person name="Chen C.J."/>
            <person name="Elias M."/>
            <person name="Gendler K."/>
            <person name="Hauser C."/>
            <person name="Lamb M.R."/>
            <person name="Ledford H."/>
            <person name="Long J.C."/>
            <person name="Minagawa J."/>
            <person name="Page M.D."/>
            <person name="Pan J."/>
            <person name="Pootakham W."/>
            <person name="Roje S."/>
            <person name="Rose A."/>
            <person name="Stahlberg E."/>
            <person name="Terauchi A.M."/>
            <person name="Yang P."/>
            <person name="Ball S."/>
            <person name="Bowler C."/>
            <person name="Dieckmann C.L."/>
            <person name="Gladyshev V.N."/>
            <person name="Green P."/>
            <person name="Jorgensen R."/>
            <person name="Mayfield S."/>
            <person name="Mueller-Roeber B."/>
            <person name="Rajamani S."/>
            <person name="Sayre R.T."/>
            <person name="Brokstein P."/>
            <person name="Dubchak I."/>
            <person name="Goodstein D."/>
            <person name="Hornick L."/>
            <person name="Huang Y.W."/>
            <person name="Jhaveri J."/>
            <person name="Luo Y."/>
            <person name="Martinez D."/>
            <person name="Ngau W.C."/>
            <person name="Otillar B."/>
            <person name="Poliakov A."/>
            <person name="Porter A."/>
            <person name="Szajkowski L."/>
            <person name="Werner G."/>
            <person name="Zhou K."/>
            <person name="Grigoriev I.V."/>
            <person name="Rokhsar D.S."/>
            <person name="Grossman A.R."/>
        </authorList>
    </citation>
    <scope>NUCLEOTIDE SEQUENCE [LARGE SCALE GENOMIC DNA]</scope>
    <source>
        <strain evidence="16">CC-503</strain>
    </source>
</reference>
<dbReference type="InterPro" id="IPR048254">
    <property type="entry name" value="CDP_ALCOHOL_P_TRANSF_CS"/>
</dbReference>
<evidence type="ECO:0000256" key="10">
    <source>
        <dbReference type="ARBA" id="ARBA00023209"/>
    </source>
</evidence>
<dbReference type="Pfam" id="PF01066">
    <property type="entry name" value="CDP-OH_P_transf"/>
    <property type="match status" value="1"/>
</dbReference>
<feature type="compositionally biased region" description="Polar residues" evidence="13">
    <location>
        <begin position="73"/>
        <end position="83"/>
    </location>
</feature>
<dbReference type="PANTHER" id="PTHR14269">
    <property type="entry name" value="CDP-DIACYLGLYCEROL--GLYCEROL-3-PHOSPHATE 3-PHOSPHATIDYLTRANSFERASE-RELATED"/>
    <property type="match status" value="1"/>
</dbReference>
<feature type="region of interest" description="Disordered" evidence="13">
    <location>
        <begin position="62"/>
        <end position="106"/>
    </location>
</feature>
<dbReference type="PROSITE" id="PS00379">
    <property type="entry name" value="CDP_ALCOHOL_P_TRANSF"/>
    <property type="match status" value="1"/>
</dbReference>
<dbReference type="GO" id="GO:0008444">
    <property type="term" value="F:CDP-diacylglycerol-glycerol-3-phosphate 3-phosphatidyltransferase activity"/>
    <property type="evidence" value="ECO:0000318"/>
    <property type="project" value="GO_Central"/>
</dbReference>
<dbReference type="InterPro" id="IPR000462">
    <property type="entry name" value="CDP-OH_P_trans"/>
</dbReference>
<evidence type="ECO:0000313" key="16">
    <source>
        <dbReference type="Proteomes" id="UP000006906"/>
    </source>
</evidence>
<dbReference type="FunFam" id="1.20.120.1760:FF:000008">
    <property type="entry name" value="CDP-diacylglycerol--glycerol-3-phosphate 3-phosphatidyltransferase 2"/>
    <property type="match status" value="1"/>
</dbReference>
<evidence type="ECO:0000256" key="4">
    <source>
        <dbReference type="ARBA" id="ARBA00022516"/>
    </source>
</evidence>
<evidence type="ECO:0008006" key="17">
    <source>
        <dbReference type="Google" id="ProtNLM"/>
    </source>
</evidence>
<dbReference type="InterPro" id="IPR043130">
    <property type="entry name" value="CDP-OH_PTrfase_TM_dom"/>
</dbReference>
<dbReference type="GeneID" id="5729084"/>
<dbReference type="EMBL" id="CM008964">
    <property type="protein sequence ID" value="PNW84889.1"/>
    <property type="molecule type" value="Genomic_DNA"/>
</dbReference>
<dbReference type="OrthoDB" id="10020554at2759"/>
<evidence type="ECO:0000313" key="15">
    <source>
        <dbReference type="EMBL" id="PNW84889.1"/>
    </source>
</evidence>
<gene>
    <name evidence="15" type="ORF">CHLRE_03g162601v5</name>
</gene>